<dbReference type="SUPFAM" id="SSF46689">
    <property type="entry name" value="Homeodomain-like"/>
    <property type="match status" value="1"/>
</dbReference>
<evidence type="ECO:0000313" key="7">
    <source>
        <dbReference type="Proteomes" id="UP000037179"/>
    </source>
</evidence>
<comment type="caution">
    <text evidence="6">The sequence shown here is derived from an EMBL/GenBank/DDBJ whole genome shotgun (WGS) entry which is preliminary data.</text>
</comment>
<keyword evidence="7" id="KW-1185">Reference proteome</keyword>
<keyword evidence="3" id="KW-0804">Transcription</keyword>
<dbReference type="PANTHER" id="PTHR47894">
    <property type="entry name" value="HTH-TYPE TRANSCRIPTIONAL REGULATOR GADX"/>
    <property type="match status" value="1"/>
</dbReference>
<dbReference type="Gene3D" id="1.10.10.60">
    <property type="entry name" value="Homeodomain-like"/>
    <property type="match status" value="1"/>
</dbReference>
<dbReference type="AlphaFoldDB" id="A0ABC9Z6Q3"/>
<dbReference type="Pfam" id="PF12833">
    <property type="entry name" value="HTH_18"/>
    <property type="match status" value="1"/>
</dbReference>
<evidence type="ECO:0000256" key="2">
    <source>
        <dbReference type="ARBA" id="ARBA00023125"/>
    </source>
</evidence>
<sequence length="98" mass="11165">MTERTLRRRLRSAGAKYIDIRDRVRQRRALFLVRETGMTIVQIAAETGYRDAREFRRAYVRWNGEPPSRTRARGALGSSTADTGITGRLPVEDGRIAS</sequence>
<dbReference type="GO" id="GO:0003677">
    <property type="term" value="F:DNA binding"/>
    <property type="evidence" value="ECO:0007669"/>
    <property type="project" value="UniProtKB-KW"/>
</dbReference>
<evidence type="ECO:0000256" key="4">
    <source>
        <dbReference type="SAM" id="MobiDB-lite"/>
    </source>
</evidence>
<reference evidence="6 7" key="2">
    <citation type="journal article" date="2016" name="Genome Announc.">
        <title>Draft Genome Sequence of Erythromycin- and Oxytetracycline-Sensitive Nocardia seriolae Strain U-1 (NBRC 110359).</title>
        <authorList>
            <person name="Imajoh M."/>
            <person name="Sukeda M."/>
            <person name="Shimizu M."/>
            <person name="Yamane J."/>
            <person name="Ohnishi K."/>
            <person name="Oshima S."/>
        </authorList>
    </citation>
    <scope>NUCLEOTIDE SEQUENCE [LARGE SCALE GENOMIC DNA]</scope>
    <source>
        <strain evidence="6 7">U-1</strain>
    </source>
</reference>
<proteinExistence type="predicted"/>
<dbReference type="InterPro" id="IPR018060">
    <property type="entry name" value="HTH_AraC"/>
</dbReference>
<evidence type="ECO:0000256" key="3">
    <source>
        <dbReference type="ARBA" id="ARBA00023163"/>
    </source>
</evidence>
<evidence type="ECO:0000313" key="6">
    <source>
        <dbReference type="EMBL" id="GAP33554.1"/>
    </source>
</evidence>
<reference evidence="7" key="1">
    <citation type="submission" date="2015-07" db="EMBL/GenBank/DDBJ databases">
        <title>Nocardia seriolae U-1 whole genome shotgun sequence.</title>
        <authorList>
            <person name="Imajoh M."/>
            <person name="Fukumoto Y."/>
            <person name="Sukeda M."/>
            <person name="Yamane J."/>
            <person name="Yamasaki K."/>
            <person name="Shimizu M."/>
            <person name="Ohnishi K."/>
            <person name="Oshima S."/>
        </authorList>
    </citation>
    <scope>NUCLEOTIDE SEQUENCE [LARGE SCALE GENOMIC DNA]</scope>
    <source>
        <strain evidence="7">U-1</strain>
    </source>
</reference>
<keyword evidence="2" id="KW-0238">DNA-binding</keyword>
<dbReference type="Proteomes" id="UP000037179">
    <property type="component" value="Unassembled WGS sequence"/>
</dbReference>
<accession>A0ABC9Z6Q3</accession>
<dbReference type="PROSITE" id="PS01124">
    <property type="entry name" value="HTH_ARAC_FAMILY_2"/>
    <property type="match status" value="1"/>
</dbReference>
<evidence type="ECO:0000259" key="5">
    <source>
        <dbReference type="PROSITE" id="PS01124"/>
    </source>
</evidence>
<organism evidence="6 7">
    <name type="scientific">Nocardia seriolae</name>
    <dbReference type="NCBI Taxonomy" id="37332"/>
    <lineage>
        <taxon>Bacteria</taxon>
        <taxon>Bacillati</taxon>
        <taxon>Actinomycetota</taxon>
        <taxon>Actinomycetes</taxon>
        <taxon>Mycobacteriales</taxon>
        <taxon>Nocardiaceae</taxon>
        <taxon>Nocardia</taxon>
    </lineage>
</organism>
<feature type="domain" description="HTH araC/xylS-type" evidence="5">
    <location>
        <begin position="1"/>
        <end position="73"/>
    </location>
</feature>
<name>A0ABC9Z6Q3_9NOCA</name>
<dbReference type="InterPro" id="IPR009057">
    <property type="entry name" value="Homeodomain-like_sf"/>
</dbReference>
<dbReference type="EMBL" id="BBYQ01000346">
    <property type="protein sequence ID" value="GAP33554.1"/>
    <property type="molecule type" value="Genomic_DNA"/>
</dbReference>
<keyword evidence="1" id="KW-0805">Transcription regulation</keyword>
<dbReference type="PANTHER" id="PTHR47894:SF1">
    <property type="entry name" value="HTH-TYPE TRANSCRIPTIONAL REGULATOR VQSM"/>
    <property type="match status" value="1"/>
</dbReference>
<feature type="region of interest" description="Disordered" evidence="4">
    <location>
        <begin position="66"/>
        <end position="98"/>
    </location>
</feature>
<evidence type="ECO:0000256" key="1">
    <source>
        <dbReference type="ARBA" id="ARBA00023015"/>
    </source>
</evidence>
<protein>
    <recommendedName>
        <fullName evidence="5">HTH araC/xylS-type domain-containing protein</fullName>
    </recommendedName>
</protein>
<dbReference type="SMART" id="SM00342">
    <property type="entry name" value="HTH_ARAC"/>
    <property type="match status" value="1"/>
</dbReference>
<gene>
    <name evidence="6" type="ORF">NSK11_contig00346-0002</name>
</gene>